<gene>
    <name evidence="2" type="ORF">RDB_LOCUS152972</name>
</gene>
<feature type="compositionally biased region" description="Low complexity" evidence="1">
    <location>
        <begin position="1"/>
        <end position="13"/>
    </location>
</feature>
<sequence>MPPETSAAPSPTAVEQEAEYSNLPPSTLIEDAHTQLSLIFNSANKSEREAGSDDLSLIVYCPLEGGESVVDSVVEELARRTEAEVQTVDLVECISKQPGEYWKTSEPTEIDKPDLKLDSSSSDNSDDSDSGSDSDSDPDSDNGNKKPSGYFKMRKPIDISKLTSLIETTIARHADHAPRSENRLENCRRIIYLRDVGFMATFAPACYHKVISTVHERLSRETDTSGVSRPVSTAVIIGCSPLLVPGGMFQKAPPKKKPESPNPSSGLFSLLQSLRSNLESLAELISQSP</sequence>
<dbReference type="Proteomes" id="UP000663846">
    <property type="component" value="Unassembled WGS sequence"/>
</dbReference>
<reference evidence="2" key="1">
    <citation type="submission" date="2021-01" db="EMBL/GenBank/DDBJ databases">
        <authorList>
            <person name="Kaushik A."/>
        </authorList>
    </citation>
    <scope>NUCLEOTIDE SEQUENCE</scope>
    <source>
        <strain evidence="2">AG1-1C</strain>
    </source>
</reference>
<name>A0A8H3BI83_9AGAM</name>
<protein>
    <submittedName>
        <fullName evidence="2">Uncharacterized protein</fullName>
    </submittedName>
</protein>
<feature type="compositionally biased region" description="Acidic residues" evidence="1">
    <location>
        <begin position="124"/>
        <end position="140"/>
    </location>
</feature>
<proteinExistence type="predicted"/>
<feature type="region of interest" description="Disordered" evidence="1">
    <location>
        <begin position="248"/>
        <end position="267"/>
    </location>
</feature>
<evidence type="ECO:0000313" key="3">
    <source>
        <dbReference type="Proteomes" id="UP000663846"/>
    </source>
</evidence>
<feature type="region of interest" description="Disordered" evidence="1">
    <location>
        <begin position="1"/>
        <end position="21"/>
    </location>
</feature>
<feature type="region of interest" description="Disordered" evidence="1">
    <location>
        <begin position="102"/>
        <end position="151"/>
    </location>
</feature>
<accession>A0A8H3BI83</accession>
<comment type="caution">
    <text evidence="2">The sequence shown here is derived from an EMBL/GenBank/DDBJ whole genome shotgun (WGS) entry which is preliminary data.</text>
</comment>
<evidence type="ECO:0000313" key="2">
    <source>
        <dbReference type="EMBL" id="CAE6456462.1"/>
    </source>
</evidence>
<dbReference type="AlphaFoldDB" id="A0A8H3BI83"/>
<dbReference type="EMBL" id="CAJMWS010000643">
    <property type="protein sequence ID" value="CAE6456462.1"/>
    <property type="molecule type" value="Genomic_DNA"/>
</dbReference>
<organism evidence="2 3">
    <name type="scientific">Rhizoctonia solani</name>
    <dbReference type="NCBI Taxonomy" id="456999"/>
    <lineage>
        <taxon>Eukaryota</taxon>
        <taxon>Fungi</taxon>
        <taxon>Dikarya</taxon>
        <taxon>Basidiomycota</taxon>
        <taxon>Agaricomycotina</taxon>
        <taxon>Agaricomycetes</taxon>
        <taxon>Cantharellales</taxon>
        <taxon>Ceratobasidiaceae</taxon>
        <taxon>Rhizoctonia</taxon>
    </lineage>
</organism>
<evidence type="ECO:0000256" key="1">
    <source>
        <dbReference type="SAM" id="MobiDB-lite"/>
    </source>
</evidence>